<evidence type="ECO:0000256" key="3">
    <source>
        <dbReference type="ARBA" id="ARBA00023098"/>
    </source>
</evidence>
<name>X1HM22_9ZZZZ</name>
<dbReference type="GO" id="GO:0016787">
    <property type="term" value="F:hydrolase activity"/>
    <property type="evidence" value="ECO:0007669"/>
    <property type="project" value="UniProtKB-KW"/>
</dbReference>
<evidence type="ECO:0000256" key="1">
    <source>
        <dbReference type="ARBA" id="ARBA00022801"/>
    </source>
</evidence>
<dbReference type="PANTHER" id="PTHR14226:SF57">
    <property type="entry name" value="BLR7027 PROTEIN"/>
    <property type="match status" value="1"/>
</dbReference>
<feature type="domain" description="PNPLA" evidence="4">
    <location>
        <begin position="22"/>
        <end position="105"/>
    </location>
</feature>
<gene>
    <name evidence="5" type="ORF">S03H2_38262</name>
</gene>
<keyword evidence="3" id="KW-0443">Lipid metabolism</keyword>
<dbReference type="InterPro" id="IPR016035">
    <property type="entry name" value="Acyl_Trfase/lysoPLipase"/>
</dbReference>
<keyword evidence="1" id="KW-0378">Hydrolase</keyword>
<sequence length="105" mass="10956">MSDMDSAAGRKALPGHCSQVGLVLQGGGALGAYQAGVFEALAEHGYAPRWIAGVSIGAINGAIIAGNPPEKRVERLKAFWDLVTDGVSVMPSLDGDIARGFFNEW</sequence>
<keyword evidence="2" id="KW-0442">Lipid degradation</keyword>
<dbReference type="InterPro" id="IPR050301">
    <property type="entry name" value="NTE"/>
</dbReference>
<dbReference type="Pfam" id="PF01734">
    <property type="entry name" value="Patatin"/>
    <property type="match status" value="1"/>
</dbReference>
<proteinExistence type="predicted"/>
<dbReference type="AlphaFoldDB" id="X1HM22"/>
<dbReference type="SUPFAM" id="SSF52151">
    <property type="entry name" value="FabD/lysophospholipase-like"/>
    <property type="match status" value="1"/>
</dbReference>
<dbReference type="PROSITE" id="PS51635">
    <property type="entry name" value="PNPLA"/>
    <property type="match status" value="1"/>
</dbReference>
<dbReference type="GO" id="GO:0016042">
    <property type="term" value="P:lipid catabolic process"/>
    <property type="evidence" value="ECO:0007669"/>
    <property type="project" value="UniProtKB-KW"/>
</dbReference>
<dbReference type="InterPro" id="IPR002641">
    <property type="entry name" value="PNPLA_dom"/>
</dbReference>
<dbReference type="Gene3D" id="3.40.1090.10">
    <property type="entry name" value="Cytosolic phospholipase A2 catalytic domain"/>
    <property type="match status" value="1"/>
</dbReference>
<dbReference type="PANTHER" id="PTHR14226">
    <property type="entry name" value="NEUROPATHY TARGET ESTERASE/SWISS CHEESE D.MELANOGASTER"/>
    <property type="match status" value="1"/>
</dbReference>
<protein>
    <recommendedName>
        <fullName evidence="4">PNPLA domain-containing protein</fullName>
    </recommendedName>
</protein>
<reference evidence="5" key="1">
    <citation type="journal article" date="2014" name="Front. Microbiol.">
        <title>High frequency of phylogenetically diverse reductive dehalogenase-homologous genes in deep subseafloor sedimentary metagenomes.</title>
        <authorList>
            <person name="Kawai M."/>
            <person name="Futagami T."/>
            <person name="Toyoda A."/>
            <person name="Takaki Y."/>
            <person name="Nishi S."/>
            <person name="Hori S."/>
            <person name="Arai W."/>
            <person name="Tsubouchi T."/>
            <person name="Morono Y."/>
            <person name="Uchiyama I."/>
            <person name="Ito T."/>
            <person name="Fujiyama A."/>
            <person name="Inagaki F."/>
            <person name="Takami H."/>
        </authorList>
    </citation>
    <scope>NUCLEOTIDE SEQUENCE</scope>
    <source>
        <strain evidence="5">Expedition CK06-06</strain>
    </source>
</reference>
<evidence type="ECO:0000313" key="5">
    <source>
        <dbReference type="EMBL" id="GAH54894.1"/>
    </source>
</evidence>
<organism evidence="5">
    <name type="scientific">marine sediment metagenome</name>
    <dbReference type="NCBI Taxonomy" id="412755"/>
    <lineage>
        <taxon>unclassified sequences</taxon>
        <taxon>metagenomes</taxon>
        <taxon>ecological metagenomes</taxon>
    </lineage>
</organism>
<evidence type="ECO:0000259" key="4">
    <source>
        <dbReference type="PROSITE" id="PS51635"/>
    </source>
</evidence>
<evidence type="ECO:0000256" key="2">
    <source>
        <dbReference type="ARBA" id="ARBA00022963"/>
    </source>
</evidence>
<comment type="caution">
    <text evidence="5">The sequence shown here is derived from an EMBL/GenBank/DDBJ whole genome shotgun (WGS) entry which is preliminary data.</text>
</comment>
<feature type="non-terminal residue" evidence="5">
    <location>
        <position position="105"/>
    </location>
</feature>
<accession>X1HM22</accession>
<dbReference type="EMBL" id="BARU01023593">
    <property type="protein sequence ID" value="GAH54894.1"/>
    <property type="molecule type" value="Genomic_DNA"/>
</dbReference>